<evidence type="ECO:0000313" key="4">
    <source>
        <dbReference type="Proteomes" id="UP001071230"/>
    </source>
</evidence>
<dbReference type="EC" id="4.2.1.33" evidence="2 3"/>
<organism evidence="2">
    <name type="scientific">Acididesulfobacillus acetoxydans</name>
    <dbReference type="NCBI Taxonomy" id="1561005"/>
    <lineage>
        <taxon>Bacteria</taxon>
        <taxon>Bacillati</taxon>
        <taxon>Bacillota</taxon>
        <taxon>Clostridia</taxon>
        <taxon>Eubacteriales</taxon>
        <taxon>Peptococcaceae</taxon>
        <taxon>Acididesulfobacillus</taxon>
    </lineage>
</organism>
<keyword evidence="2" id="KW-0456">Lyase</keyword>
<dbReference type="InterPro" id="IPR015928">
    <property type="entry name" value="Aconitase/3IPM_dehydase_swvl"/>
</dbReference>
<protein>
    <submittedName>
        <fullName evidence="2 3">3-isopropylmalate dehydratase</fullName>
        <ecNumber evidence="2 3">4.2.1.33</ecNumber>
    </submittedName>
</protein>
<reference evidence="3" key="1">
    <citation type="submission" date="2014-11" db="EMBL/GenBank/DDBJ databases">
        <authorList>
            <person name="Hornung B.V."/>
        </authorList>
    </citation>
    <scope>NUCLEOTIDE SEQUENCE</scope>
    <source>
        <strain evidence="3">INE</strain>
    </source>
</reference>
<proteinExistence type="predicted"/>
<reference evidence="2" key="2">
    <citation type="submission" date="2020-01" db="EMBL/GenBank/DDBJ databases">
        <authorList>
            <person name="Hornung B."/>
        </authorList>
    </citation>
    <scope>NUCLEOTIDE SEQUENCE</scope>
    <source>
        <strain evidence="2">PacBioINE</strain>
    </source>
</reference>
<dbReference type="SUPFAM" id="SSF52016">
    <property type="entry name" value="LeuD/IlvD-like"/>
    <property type="match status" value="1"/>
</dbReference>
<dbReference type="RefSeq" id="WP_240986575.1">
    <property type="nucleotide sequence ID" value="NZ_CDGJ01000124.1"/>
</dbReference>
<dbReference type="EMBL" id="LR746496">
    <property type="protein sequence ID" value="CAA7603358.1"/>
    <property type="molecule type" value="Genomic_DNA"/>
</dbReference>
<feature type="domain" description="Aconitase A/isopropylmalate dehydratase small subunit swivel" evidence="1">
    <location>
        <begin position="51"/>
        <end position="96"/>
    </location>
</feature>
<dbReference type="Proteomes" id="UP000836597">
    <property type="component" value="Chromosome"/>
</dbReference>
<name>A0A8S0W5P3_9FIRM</name>
<dbReference type="InterPro" id="IPR000573">
    <property type="entry name" value="AconitaseA/IPMdHydase_ssu_swvl"/>
</dbReference>
<dbReference type="AlphaFoldDB" id="A0A8S0W5P3"/>
<keyword evidence="4" id="KW-1185">Reference proteome</keyword>
<dbReference type="Proteomes" id="UP001071230">
    <property type="component" value="Unassembled WGS sequence"/>
</dbReference>
<sequence length="144" mass="15622">MNDEVVEERISHSLREVCLKVLENSHTSFSSLTALLESTGIGTTIYAVKPGDGSAREQAASCEKVLGGWANLANEYAAKRYRSNLINWGMLPFTVDSVVGLSLNVDDFISIPEIRAEVSRGEEVIPAELITSAGVKPIGLWLKT</sequence>
<evidence type="ECO:0000259" key="1">
    <source>
        <dbReference type="Pfam" id="PF00694"/>
    </source>
</evidence>
<dbReference type="Gene3D" id="3.20.19.10">
    <property type="entry name" value="Aconitase, domain 4"/>
    <property type="match status" value="1"/>
</dbReference>
<accession>A0A8S0W5P3</accession>
<dbReference type="KEGG" id="aacx:DEACI_4181"/>
<dbReference type="EMBL" id="CDGJ01000124">
    <property type="protein sequence ID" value="CEJ09313.1"/>
    <property type="molecule type" value="Genomic_DNA"/>
</dbReference>
<dbReference type="GO" id="GO:0003861">
    <property type="term" value="F:3-isopropylmalate dehydratase activity"/>
    <property type="evidence" value="ECO:0007669"/>
    <property type="project" value="UniProtKB-EC"/>
</dbReference>
<dbReference type="Pfam" id="PF00694">
    <property type="entry name" value="Aconitase_C"/>
    <property type="match status" value="1"/>
</dbReference>
<evidence type="ECO:0000313" key="2">
    <source>
        <dbReference type="EMBL" id="CAA7603358.1"/>
    </source>
</evidence>
<gene>
    <name evidence="3" type="ORF">DEACI_3797</name>
    <name evidence="2" type="ORF">DEACI_4181</name>
</gene>
<evidence type="ECO:0000313" key="3">
    <source>
        <dbReference type="EMBL" id="CEJ09313.1"/>
    </source>
</evidence>